<dbReference type="STRING" id="1403190.A0A0F0IPK4"/>
<evidence type="ECO:0000259" key="8">
    <source>
        <dbReference type="PROSITE" id="PS51677"/>
    </source>
</evidence>
<comment type="caution">
    <text evidence="9">The sequence shown here is derived from an EMBL/GenBank/DDBJ whole genome shotgun (WGS) entry which is preliminary data.</text>
</comment>
<gene>
    <name evidence="9" type="ORF">P875_00108940</name>
</gene>
<name>A0A0F0IPK4_ASPPU</name>
<evidence type="ECO:0000313" key="9">
    <source>
        <dbReference type="EMBL" id="KJK67813.1"/>
    </source>
</evidence>
<feature type="domain" description="NodB homology" evidence="8">
    <location>
        <begin position="229"/>
        <end position="416"/>
    </location>
</feature>
<evidence type="ECO:0000256" key="7">
    <source>
        <dbReference type="SAM" id="SignalP"/>
    </source>
</evidence>
<evidence type="ECO:0000256" key="5">
    <source>
        <dbReference type="ARBA" id="ARBA00023277"/>
    </source>
</evidence>
<dbReference type="InterPro" id="IPR002509">
    <property type="entry name" value="NODB_dom"/>
</dbReference>
<reference evidence="9 10" key="1">
    <citation type="submission" date="2015-02" db="EMBL/GenBank/DDBJ databases">
        <title>Draft genome sequence of Aspergillus parasiticus SU-1.</title>
        <authorList>
            <person name="Yu J."/>
            <person name="Fedorova N."/>
            <person name="Yin Y."/>
            <person name="Losada L."/>
            <person name="Zafar N."/>
            <person name="Taujale R."/>
            <person name="Ehrlich K.C."/>
            <person name="Bhatnagar D."/>
            <person name="Cleveland T.E."/>
            <person name="Bennett J.W."/>
            <person name="Nierman W.C."/>
        </authorList>
    </citation>
    <scope>NUCLEOTIDE SEQUENCE [LARGE SCALE GENOMIC DNA]</scope>
    <source>
        <strain evidence="10">ATCC 56775 / NRRL 5862 / SRRC 143 / SU-1</strain>
    </source>
</reference>
<keyword evidence="5" id="KW-0119">Carbohydrate metabolism</keyword>
<keyword evidence="6" id="KW-0170">Cobalt</keyword>
<dbReference type="AlphaFoldDB" id="A0A0F0IPK4"/>
<accession>A0A0F0IPK4</accession>
<dbReference type="CDD" id="cd10917">
    <property type="entry name" value="CE4_NodB_like_6s_7s"/>
    <property type="match status" value="1"/>
</dbReference>
<evidence type="ECO:0000256" key="3">
    <source>
        <dbReference type="ARBA" id="ARBA00022729"/>
    </source>
</evidence>
<proteinExistence type="predicted"/>
<evidence type="ECO:0000256" key="4">
    <source>
        <dbReference type="ARBA" id="ARBA00022801"/>
    </source>
</evidence>
<evidence type="ECO:0000256" key="1">
    <source>
        <dbReference type="ARBA" id="ARBA00001941"/>
    </source>
</evidence>
<keyword evidence="3 7" id="KW-0732">Signal</keyword>
<dbReference type="GO" id="GO:0016810">
    <property type="term" value="F:hydrolase activity, acting on carbon-nitrogen (but not peptide) bonds"/>
    <property type="evidence" value="ECO:0007669"/>
    <property type="project" value="InterPro"/>
</dbReference>
<dbReference type="GO" id="GO:0046872">
    <property type="term" value="F:metal ion binding"/>
    <property type="evidence" value="ECO:0007669"/>
    <property type="project" value="UniProtKB-KW"/>
</dbReference>
<feature type="signal peptide" evidence="7">
    <location>
        <begin position="1"/>
        <end position="20"/>
    </location>
</feature>
<dbReference type="PANTHER" id="PTHR46471:SF6">
    <property type="entry name" value="GLYCOSYL HYDROLASE"/>
    <property type="match status" value="1"/>
</dbReference>
<keyword evidence="4" id="KW-0378">Hydrolase</keyword>
<dbReference type="Gene3D" id="3.20.20.370">
    <property type="entry name" value="Glycoside hydrolase/deacetylase"/>
    <property type="match status" value="1"/>
</dbReference>
<dbReference type="PROSITE" id="PS51677">
    <property type="entry name" value="NODB"/>
    <property type="match status" value="1"/>
</dbReference>
<dbReference type="GO" id="GO:0005975">
    <property type="term" value="P:carbohydrate metabolic process"/>
    <property type="evidence" value="ECO:0007669"/>
    <property type="project" value="InterPro"/>
</dbReference>
<keyword evidence="2" id="KW-0479">Metal-binding</keyword>
<comment type="cofactor">
    <cofactor evidence="1">
        <name>Co(2+)</name>
        <dbReference type="ChEBI" id="CHEBI:48828"/>
    </cofactor>
</comment>
<dbReference type="OrthoDB" id="2128708at2759"/>
<dbReference type="InterPro" id="IPR011330">
    <property type="entry name" value="Glyco_hydro/deAcase_b/a-brl"/>
</dbReference>
<organism evidence="9 10">
    <name type="scientific">Aspergillus parasiticus (strain ATCC 56775 / NRRL 5862 / SRRC 143 / SU-1)</name>
    <dbReference type="NCBI Taxonomy" id="1403190"/>
    <lineage>
        <taxon>Eukaryota</taxon>
        <taxon>Fungi</taxon>
        <taxon>Dikarya</taxon>
        <taxon>Ascomycota</taxon>
        <taxon>Pezizomycotina</taxon>
        <taxon>Eurotiomycetes</taxon>
        <taxon>Eurotiomycetidae</taxon>
        <taxon>Eurotiales</taxon>
        <taxon>Aspergillaceae</taxon>
        <taxon>Aspergillus</taxon>
        <taxon>Aspergillus subgen. Circumdati</taxon>
    </lineage>
</organism>
<protein>
    <submittedName>
        <fullName evidence="9">Polysaccharide deacetylase</fullName>
    </submittedName>
</protein>
<evidence type="ECO:0000313" key="10">
    <source>
        <dbReference type="Proteomes" id="UP000033540"/>
    </source>
</evidence>
<dbReference type="PANTHER" id="PTHR46471">
    <property type="entry name" value="CHITIN DEACETYLASE"/>
    <property type="match status" value="1"/>
</dbReference>
<evidence type="ECO:0000256" key="6">
    <source>
        <dbReference type="ARBA" id="ARBA00023285"/>
    </source>
</evidence>
<sequence>MHTFYLYTILALFWATLTTTTETTHRTPLQVTFLPPTTNNTPIIVDTFTHPDRNNLGSWHGALEDLHVTQGGNYIELNASDADQTYHSQLSSTTCFDLTPYTTWILHIIYSGPPTFSISMHQNNPSCNPSLSPYPETSDSVEASRYTAKPHWHHWRPKKQKKKDLYIPLSHFTIDHSRILSISLGNFYPPYTRPIKVHKVELIPTLPRGVKVPKKQPTGELRLRCTRPGSFAFGIDDGIPSLADEVREILESEGVLVTFFVVGAPLRDNKTGFADFYKKMVEGGHQIALHSDGHSKMEGMESTKAIDDDIFRNIATFKSLLGVESSYFRPPYGTIGSRTREVLAKRIKNPQIINWSVDIEDWMWADSDTPERQLKAFYRDVERGGNLAVLHYLSNSTVGYFREIIRFVKGKGLKIMRIDQCLEDPGAPELL</sequence>
<dbReference type="EMBL" id="JZEE01000159">
    <property type="protein sequence ID" value="KJK67813.1"/>
    <property type="molecule type" value="Genomic_DNA"/>
</dbReference>
<feature type="chain" id="PRO_5002443806" evidence="7">
    <location>
        <begin position="21"/>
        <end position="431"/>
    </location>
</feature>
<dbReference type="Proteomes" id="UP000033540">
    <property type="component" value="Unassembled WGS sequence"/>
</dbReference>
<dbReference type="SUPFAM" id="SSF88713">
    <property type="entry name" value="Glycoside hydrolase/deacetylase"/>
    <property type="match status" value="1"/>
</dbReference>
<dbReference type="Pfam" id="PF01522">
    <property type="entry name" value="Polysacc_deac_1"/>
    <property type="match status" value="1"/>
</dbReference>
<evidence type="ECO:0000256" key="2">
    <source>
        <dbReference type="ARBA" id="ARBA00022723"/>
    </source>
</evidence>